<dbReference type="Proteomes" id="UP000008144">
    <property type="component" value="Chromosome 6"/>
</dbReference>
<dbReference type="OrthoDB" id="6157510at2759"/>
<feature type="transmembrane region" description="Helical" evidence="1">
    <location>
        <begin position="237"/>
        <end position="259"/>
    </location>
</feature>
<dbReference type="GeneTree" id="ENSGT00530000066792"/>
<gene>
    <name evidence="2" type="primary">LOC100181338</name>
</gene>
<accession>F7AHJ7</accession>
<keyword evidence="1" id="KW-1133">Transmembrane helix</keyword>
<dbReference type="OMA" id="NATTIGE"/>
<dbReference type="PANTHER" id="PTHR33444">
    <property type="entry name" value="SI:DKEY-19B23.12-RELATED"/>
    <property type="match status" value="1"/>
</dbReference>
<keyword evidence="3" id="KW-1185">Reference proteome</keyword>
<feature type="transmembrane region" description="Helical" evidence="1">
    <location>
        <begin position="188"/>
        <end position="210"/>
    </location>
</feature>
<dbReference type="KEGG" id="cin:100181338"/>
<feature type="transmembrane region" description="Helical" evidence="1">
    <location>
        <begin position="279"/>
        <end position="299"/>
    </location>
</feature>
<dbReference type="AlphaFoldDB" id="F7AHJ7"/>
<dbReference type="InterPro" id="IPR040350">
    <property type="entry name" value="TMEM272"/>
</dbReference>
<reference evidence="2" key="4">
    <citation type="submission" date="2025-09" db="UniProtKB">
        <authorList>
            <consortium name="Ensembl"/>
        </authorList>
    </citation>
    <scope>IDENTIFICATION</scope>
</reference>
<reference evidence="2" key="2">
    <citation type="journal article" date="2008" name="Genome Biol.">
        <title>Improved genome assembly and evidence-based global gene model set for the chordate Ciona intestinalis: new insight into intron and operon populations.</title>
        <authorList>
            <person name="Satou Y."/>
            <person name="Mineta K."/>
            <person name="Ogasawara M."/>
            <person name="Sasakura Y."/>
            <person name="Shoguchi E."/>
            <person name="Ueno K."/>
            <person name="Yamada L."/>
            <person name="Matsumoto J."/>
            <person name="Wasserscheid J."/>
            <person name="Dewar K."/>
            <person name="Wiley G.B."/>
            <person name="Macmil S.L."/>
            <person name="Roe B.A."/>
            <person name="Zeller R.W."/>
            <person name="Hastings K.E."/>
            <person name="Lemaire P."/>
            <person name="Lindquist E."/>
            <person name="Endo T."/>
            <person name="Hotta K."/>
            <person name="Inaba K."/>
        </authorList>
    </citation>
    <scope>NUCLEOTIDE SEQUENCE [LARGE SCALE GENOMIC DNA]</scope>
    <source>
        <strain evidence="2">wild type</strain>
    </source>
</reference>
<feature type="transmembrane region" description="Helical" evidence="1">
    <location>
        <begin position="79"/>
        <end position="100"/>
    </location>
</feature>
<feature type="transmembrane region" description="Helical" evidence="1">
    <location>
        <begin position="112"/>
        <end position="134"/>
    </location>
</feature>
<dbReference type="Ensembl" id="ENSCINT00000017610.3">
    <property type="protein sequence ID" value="ENSCINP00000017610.3"/>
    <property type="gene ID" value="ENSCING00000015984.2"/>
</dbReference>
<sequence>MIIMDDEIFVYGNKPCKNQDDENRSDNPDLEKTKGQLEFLKNPKVKGVRFAVVLVFVAFSIATIVIGSLNLDNCQLEPRLPICLVVFGVWGILASIYGGFFECLPKQWLQILLLYLLYLLIFTWVGAAGTWLVFSGITSSVSRDNQSSEFSCLQNQTSNTSSHNDSNATTIGEPAKLDKTCDPATHGLIMGIVLTMDICYILTIASLGVYKWKDKAILKTQSVVRNKWSSNKKLQSFGPALLLLLNAVFAVQCIFPSYILSQDCCPDLLGPLSLSLYSFSIFPAISIAMLSLALMLYYFRNEFSAVYPGAVMLVYMIPWCVFEFYASGVFFTHYPTYNMSDTVLLKSCGVSPYQVMYLVHISFYIFELPFVIISSCSSLWLLWRYQKDHFFY</sequence>
<dbReference type="PANTHER" id="PTHR33444:SF2">
    <property type="entry name" value="MARVEL DOMAIN-CONTAINING PROTEIN"/>
    <property type="match status" value="1"/>
</dbReference>
<dbReference type="InParanoid" id="F7AHJ7"/>
<reference evidence="2" key="3">
    <citation type="submission" date="2025-08" db="UniProtKB">
        <authorList>
            <consortium name="Ensembl"/>
        </authorList>
    </citation>
    <scope>IDENTIFICATION</scope>
</reference>
<dbReference type="HOGENOM" id="CLU_703897_0_0_1"/>
<feature type="transmembrane region" description="Helical" evidence="1">
    <location>
        <begin position="311"/>
        <end position="335"/>
    </location>
</feature>
<evidence type="ECO:0000256" key="1">
    <source>
        <dbReference type="SAM" id="Phobius"/>
    </source>
</evidence>
<organism evidence="2 3">
    <name type="scientific">Ciona intestinalis</name>
    <name type="common">Transparent sea squirt</name>
    <name type="synonym">Ascidia intestinalis</name>
    <dbReference type="NCBI Taxonomy" id="7719"/>
    <lineage>
        <taxon>Eukaryota</taxon>
        <taxon>Metazoa</taxon>
        <taxon>Chordata</taxon>
        <taxon>Tunicata</taxon>
        <taxon>Ascidiacea</taxon>
        <taxon>Phlebobranchia</taxon>
        <taxon>Cionidae</taxon>
        <taxon>Ciona</taxon>
    </lineage>
</organism>
<proteinExistence type="predicted"/>
<reference evidence="3" key="1">
    <citation type="journal article" date="2002" name="Science">
        <title>The draft genome of Ciona intestinalis: insights into chordate and vertebrate origins.</title>
        <authorList>
            <person name="Dehal P."/>
            <person name="Satou Y."/>
            <person name="Campbell R.K."/>
            <person name="Chapman J."/>
            <person name="Degnan B."/>
            <person name="De Tomaso A."/>
            <person name="Davidson B."/>
            <person name="Di Gregorio A."/>
            <person name="Gelpke M."/>
            <person name="Goodstein D.M."/>
            <person name="Harafuji N."/>
            <person name="Hastings K.E."/>
            <person name="Ho I."/>
            <person name="Hotta K."/>
            <person name="Huang W."/>
            <person name="Kawashima T."/>
            <person name="Lemaire P."/>
            <person name="Martinez D."/>
            <person name="Meinertzhagen I.A."/>
            <person name="Necula S."/>
            <person name="Nonaka M."/>
            <person name="Putnam N."/>
            <person name="Rash S."/>
            <person name="Saiga H."/>
            <person name="Satake M."/>
            <person name="Terry A."/>
            <person name="Yamada L."/>
            <person name="Wang H.G."/>
            <person name="Awazu S."/>
            <person name="Azumi K."/>
            <person name="Boore J."/>
            <person name="Branno M."/>
            <person name="Chin-Bow S."/>
            <person name="DeSantis R."/>
            <person name="Doyle S."/>
            <person name="Francino P."/>
            <person name="Keys D.N."/>
            <person name="Haga S."/>
            <person name="Hayashi H."/>
            <person name="Hino K."/>
            <person name="Imai K.S."/>
            <person name="Inaba K."/>
            <person name="Kano S."/>
            <person name="Kobayashi K."/>
            <person name="Kobayashi M."/>
            <person name="Lee B.I."/>
            <person name="Makabe K.W."/>
            <person name="Manohar C."/>
            <person name="Matassi G."/>
            <person name="Medina M."/>
            <person name="Mochizuki Y."/>
            <person name="Mount S."/>
            <person name="Morishita T."/>
            <person name="Miura S."/>
            <person name="Nakayama A."/>
            <person name="Nishizaka S."/>
            <person name="Nomoto H."/>
            <person name="Ohta F."/>
            <person name="Oishi K."/>
            <person name="Rigoutsos I."/>
            <person name="Sano M."/>
            <person name="Sasaki A."/>
            <person name="Sasakura Y."/>
            <person name="Shoguchi E."/>
            <person name="Shin-i T."/>
            <person name="Spagnuolo A."/>
            <person name="Stainier D."/>
            <person name="Suzuki M.M."/>
            <person name="Tassy O."/>
            <person name="Takatori N."/>
            <person name="Tokuoka M."/>
            <person name="Yagi K."/>
            <person name="Yoshizaki F."/>
            <person name="Wada S."/>
            <person name="Zhang C."/>
            <person name="Hyatt P.D."/>
            <person name="Larimer F."/>
            <person name="Detter C."/>
            <person name="Doggett N."/>
            <person name="Glavina T."/>
            <person name="Hawkins T."/>
            <person name="Richardson P."/>
            <person name="Lucas S."/>
            <person name="Kohara Y."/>
            <person name="Levine M."/>
            <person name="Satoh N."/>
            <person name="Rokhsar D.S."/>
        </authorList>
    </citation>
    <scope>NUCLEOTIDE SEQUENCE [LARGE SCALE GENOMIC DNA]</scope>
</reference>
<feature type="transmembrane region" description="Helical" evidence="1">
    <location>
        <begin position="355"/>
        <end position="383"/>
    </location>
</feature>
<evidence type="ECO:0000313" key="3">
    <source>
        <dbReference type="Proteomes" id="UP000008144"/>
    </source>
</evidence>
<protein>
    <submittedName>
        <fullName evidence="2">Uncharacterized LOC100181338</fullName>
    </submittedName>
</protein>
<dbReference type="RefSeq" id="XP_002128469.1">
    <property type="nucleotide sequence ID" value="XM_002128433.5"/>
</dbReference>
<keyword evidence="1" id="KW-0812">Transmembrane</keyword>
<evidence type="ECO:0000313" key="2">
    <source>
        <dbReference type="Ensembl" id="ENSCINP00000017610.3"/>
    </source>
</evidence>
<dbReference type="EMBL" id="EAAA01002308">
    <property type="status" value="NOT_ANNOTATED_CDS"/>
    <property type="molecule type" value="Genomic_DNA"/>
</dbReference>
<feature type="transmembrane region" description="Helical" evidence="1">
    <location>
        <begin position="47"/>
        <end position="67"/>
    </location>
</feature>
<keyword evidence="1" id="KW-0472">Membrane</keyword>
<accession>A0A1W2WC96</accession>
<name>F7AHJ7_CIOIN</name>
<dbReference type="GeneID" id="100181338"/>